<sequence>MAKNQALCNHVEDDYIDLEVSSSSKFLCYSINSPPHSREFEFQMCSVSHDRESTTTPADDLFYKGKLLPLHLPPRLLMVQKLTTSEKKTQDSSEESCVIPFVTSSGTTTTNTSTPLESCNVSPSESCRVSSEINSDEYFFDWSTEMSGFIDGDQSKKSWNRKLQLIKKSSMGQKLKASRAYLMSLFGKSGCSDEFCAKAACDVEPENISKGNTCLSKSPYGKIGNDRYKISTTFSKNIKKEMVEDGANNIQRRSFSGAIQRHSAMKCLSSSTSTSSSGSSSSSSFSFSSLRFYDLQLLKRSSSANSEIENSIEGAIAHCKQSQQLFTSRKNSK</sequence>
<evidence type="ECO:0000313" key="1">
    <source>
        <dbReference type="EMBL" id="KAJ0028235.1"/>
    </source>
</evidence>
<evidence type="ECO:0000313" key="2">
    <source>
        <dbReference type="Proteomes" id="UP001163603"/>
    </source>
</evidence>
<proteinExistence type="predicted"/>
<comment type="caution">
    <text evidence="1">The sequence shown here is derived from an EMBL/GenBank/DDBJ whole genome shotgun (WGS) entry which is preliminary data.</text>
</comment>
<accession>A0ACC0Y206</accession>
<dbReference type="Proteomes" id="UP001163603">
    <property type="component" value="Chromosome 9"/>
</dbReference>
<gene>
    <name evidence="1" type="ORF">Pint_35507</name>
</gene>
<protein>
    <submittedName>
        <fullName evidence="1">Uncharacterized protein</fullName>
    </submittedName>
</protein>
<name>A0ACC0Y206_9ROSI</name>
<organism evidence="1 2">
    <name type="scientific">Pistacia integerrima</name>
    <dbReference type="NCBI Taxonomy" id="434235"/>
    <lineage>
        <taxon>Eukaryota</taxon>
        <taxon>Viridiplantae</taxon>
        <taxon>Streptophyta</taxon>
        <taxon>Embryophyta</taxon>
        <taxon>Tracheophyta</taxon>
        <taxon>Spermatophyta</taxon>
        <taxon>Magnoliopsida</taxon>
        <taxon>eudicotyledons</taxon>
        <taxon>Gunneridae</taxon>
        <taxon>Pentapetalae</taxon>
        <taxon>rosids</taxon>
        <taxon>malvids</taxon>
        <taxon>Sapindales</taxon>
        <taxon>Anacardiaceae</taxon>
        <taxon>Pistacia</taxon>
    </lineage>
</organism>
<dbReference type="EMBL" id="CM047744">
    <property type="protein sequence ID" value="KAJ0028235.1"/>
    <property type="molecule type" value="Genomic_DNA"/>
</dbReference>
<reference evidence="2" key="1">
    <citation type="journal article" date="2023" name="G3 (Bethesda)">
        <title>Genome assembly and association tests identify interacting loci associated with vigor, precocity, and sex in interspecific pistachio rootstocks.</title>
        <authorList>
            <person name="Palmer W."/>
            <person name="Jacygrad E."/>
            <person name="Sagayaradj S."/>
            <person name="Cavanaugh K."/>
            <person name="Han R."/>
            <person name="Bertier L."/>
            <person name="Beede B."/>
            <person name="Kafkas S."/>
            <person name="Golino D."/>
            <person name="Preece J."/>
            <person name="Michelmore R."/>
        </authorList>
    </citation>
    <scope>NUCLEOTIDE SEQUENCE [LARGE SCALE GENOMIC DNA]</scope>
</reference>
<keyword evidence="2" id="KW-1185">Reference proteome</keyword>